<comment type="caution">
    <text evidence="1">The sequence shown here is derived from an EMBL/GenBank/DDBJ whole genome shotgun (WGS) entry which is preliminary data.</text>
</comment>
<dbReference type="AlphaFoldDB" id="A0ABD5CEN1"/>
<evidence type="ECO:0000313" key="2">
    <source>
        <dbReference type="Proteomes" id="UP001245184"/>
    </source>
</evidence>
<evidence type="ECO:0000313" key="1">
    <source>
        <dbReference type="EMBL" id="MDR6203727.1"/>
    </source>
</evidence>
<dbReference type="Proteomes" id="UP001245184">
    <property type="component" value="Unassembled WGS sequence"/>
</dbReference>
<accession>A0ABD5CEN1</accession>
<protein>
    <submittedName>
        <fullName evidence="1">Uncharacterized protein</fullName>
    </submittedName>
</protein>
<sequence>MAYDEHINPLMAHIAEICRADKIAFGLVLRSGDILQ</sequence>
<organism evidence="1 2">
    <name type="scientific">Paraburkholderia graminis</name>
    <dbReference type="NCBI Taxonomy" id="60548"/>
    <lineage>
        <taxon>Bacteria</taxon>
        <taxon>Pseudomonadati</taxon>
        <taxon>Pseudomonadota</taxon>
        <taxon>Betaproteobacteria</taxon>
        <taxon>Burkholderiales</taxon>
        <taxon>Burkholderiaceae</taxon>
        <taxon>Paraburkholderia</taxon>
    </lineage>
</organism>
<reference evidence="1 2" key="1">
    <citation type="submission" date="2023-08" db="EMBL/GenBank/DDBJ databases">
        <title>Genome sequencing of plant associated microbes to promote plant fitness in Sorghum bicolor and Oryza sativa.</title>
        <authorList>
            <person name="Coleman-Derr D."/>
        </authorList>
    </citation>
    <scope>NUCLEOTIDE SEQUENCE [LARGE SCALE GENOMIC DNA]</scope>
    <source>
        <strain evidence="1 2">SLBN-33</strain>
    </source>
</reference>
<dbReference type="EMBL" id="JAVIZN010000002">
    <property type="protein sequence ID" value="MDR6203727.1"/>
    <property type="molecule type" value="Genomic_DNA"/>
</dbReference>
<proteinExistence type="predicted"/>
<gene>
    <name evidence="1" type="ORF">QF025_002447</name>
</gene>
<name>A0ABD5CEN1_9BURK</name>